<gene>
    <name evidence="2" type="ORF">LN736_09980</name>
</gene>
<dbReference type="PANTHER" id="PTHR42956:SF1">
    <property type="entry name" value="NITROGENASE IRON-MOLYBDENUM COFACTOR BIOSYNTHESIS PROTEIN NIFE"/>
    <property type="match status" value="1"/>
</dbReference>
<dbReference type="InterPro" id="IPR049939">
    <property type="entry name" value="NifE-like"/>
</dbReference>
<dbReference type="RefSeq" id="WP_179977586.1">
    <property type="nucleotide sequence ID" value="NZ_JAJJPB010000011.1"/>
</dbReference>
<dbReference type="EMBL" id="JAJJPB010000011">
    <property type="protein sequence ID" value="MCC9295183.1"/>
    <property type="molecule type" value="Genomic_DNA"/>
</dbReference>
<protein>
    <submittedName>
        <fullName evidence="2">Nitrogenase</fullName>
    </submittedName>
</protein>
<dbReference type="Gene3D" id="3.40.50.1980">
    <property type="entry name" value="Nitrogenase molybdenum iron protein domain"/>
    <property type="match status" value="3"/>
</dbReference>
<dbReference type="Proteomes" id="UP001165422">
    <property type="component" value="Unassembled WGS sequence"/>
</dbReference>
<name>A0ABS8N5V3_9CLOT</name>
<organism evidence="2 3">
    <name type="scientific">Clostridium aromativorans</name>
    <dbReference type="NCBI Taxonomy" id="2836848"/>
    <lineage>
        <taxon>Bacteria</taxon>
        <taxon>Bacillati</taxon>
        <taxon>Bacillota</taxon>
        <taxon>Clostridia</taxon>
        <taxon>Eubacteriales</taxon>
        <taxon>Clostridiaceae</taxon>
        <taxon>Clostridium</taxon>
    </lineage>
</organism>
<sequence length="456" mass="50415">MSNSIQKTKLQEVETDKKILENPKYTCALGGALSVITNIHRAIPIINSGIGCGMNQMLNYRVAGGEQGMGYIGGLSIPSTNLSERDVVFGGEARLREEIRSTIDLIDGDFYFVANGCIAGMIGDDVEGVVSEFSEEPTPVLYVNSSGFLGNTYFGYEAVFEAAVEQQLVKSLPKEKGLVNILGFVPYQDIFWRGNLREIRRLLNKIGLRTNQVIGDFSGLEGLKKLSAAEYTIVVSPWVGRKTARLLKKKFDIPYINFPNIPVGPRDSSEFLRVIGERLGISRSRIEKVVAKEEREAYEDLNIIGDVSSRFSASLPFAVVSGSATAVGITRFLTNEAGFTPKIVIINDNPPADTREGILDRLKGLGDKDTVAETGGISPKVIFEIDSYKIHEHLRNTYFRVLFASSQERYEAENKRQIHLSVTFPAENRVVVRDTYTGYGGGISLIEDFLSKFVRP</sequence>
<comment type="caution">
    <text evidence="2">The sequence shown here is derived from an EMBL/GenBank/DDBJ whole genome shotgun (WGS) entry which is preliminary data.</text>
</comment>
<evidence type="ECO:0000313" key="3">
    <source>
        <dbReference type="Proteomes" id="UP001165422"/>
    </source>
</evidence>
<dbReference type="PANTHER" id="PTHR42956">
    <property type="entry name" value="NITROGENASE IRON-MOLYBDENUM COFACTOR BIOSYNTHESIS PROTEIN NIFE"/>
    <property type="match status" value="1"/>
</dbReference>
<reference evidence="2" key="1">
    <citation type="submission" date="2021-11" db="EMBL/GenBank/DDBJ databases">
        <authorList>
            <person name="Qingchun L."/>
            <person name="Dong Z."/>
            <person name="Zongwei Q."/>
            <person name="Jia Z."/>
            <person name="Duotao L."/>
        </authorList>
    </citation>
    <scope>NUCLEOTIDE SEQUENCE</scope>
    <source>
        <strain evidence="2">WLY-B-L2</strain>
    </source>
</reference>
<keyword evidence="3" id="KW-1185">Reference proteome</keyword>
<proteinExistence type="predicted"/>
<feature type="domain" description="Nitrogenase/oxidoreductase component 1" evidence="1">
    <location>
        <begin position="27"/>
        <end position="450"/>
    </location>
</feature>
<accession>A0ABS8N5V3</accession>
<evidence type="ECO:0000313" key="2">
    <source>
        <dbReference type="EMBL" id="MCC9295183.1"/>
    </source>
</evidence>
<evidence type="ECO:0000259" key="1">
    <source>
        <dbReference type="Pfam" id="PF00148"/>
    </source>
</evidence>
<dbReference type="InterPro" id="IPR000510">
    <property type="entry name" value="Nase/OxRdtase_comp1"/>
</dbReference>
<dbReference type="SUPFAM" id="SSF53807">
    <property type="entry name" value="Helical backbone' metal receptor"/>
    <property type="match status" value="1"/>
</dbReference>
<dbReference type="Pfam" id="PF00148">
    <property type="entry name" value="Oxidored_nitro"/>
    <property type="match status" value="1"/>
</dbReference>